<gene>
    <name evidence="2" type="ORF">PSYICH_LOCUS15490</name>
</gene>
<dbReference type="Proteomes" id="UP001153636">
    <property type="component" value="Chromosome 9"/>
</dbReference>
<protein>
    <submittedName>
        <fullName evidence="2">Uncharacterized protein</fullName>
    </submittedName>
</protein>
<proteinExistence type="predicted"/>
<dbReference type="AlphaFoldDB" id="A0A9P0DC48"/>
<organism evidence="2 3">
    <name type="scientific">Psylliodes chrysocephalus</name>
    <dbReference type="NCBI Taxonomy" id="3402493"/>
    <lineage>
        <taxon>Eukaryota</taxon>
        <taxon>Metazoa</taxon>
        <taxon>Ecdysozoa</taxon>
        <taxon>Arthropoda</taxon>
        <taxon>Hexapoda</taxon>
        <taxon>Insecta</taxon>
        <taxon>Pterygota</taxon>
        <taxon>Neoptera</taxon>
        <taxon>Endopterygota</taxon>
        <taxon>Coleoptera</taxon>
        <taxon>Polyphaga</taxon>
        <taxon>Cucujiformia</taxon>
        <taxon>Chrysomeloidea</taxon>
        <taxon>Chrysomelidae</taxon>
        <taxon>Galerucinae</taxon>
        <taxon>Alticini</taxon>
        <taxon>Psylliodes</taxon>
    </lineage>
</organism>
<keyword evidence="3" id="KW-1185">Reference proteome</keyword>
<evidence type="ECO:0000256" key="1">
    <source>
        <dbReference type="SAM" id="MobiDB-lite"/>
    </source>
</evidence>
<name>A0A9P0DC48_9CUCU</name>
<sequence>MAVVYDKVAIINTDSDNVSPLPINTNNPKRDTMLAGSAEISPDGIEVCQKTDHKVWQIVIQNNIDLEEDQVPNNVKIGDDSNNISDIEYEVGEIVIKHVELEENQVPISKSRKAVEVAVCEKKGDTEEEENRNSYTKKGDLRKRKKLNDSKSVKKQKICEKLCSNHNVLPPCTGTCKKQCFTKIKEEQRA</sequence>
<feature type="region of interest" description="Disordered" evidence="1">
    <location>
        <begin position="122"/>
        <end position="155"/>
    </location>
</feature>
<evidence type="ECO:0000313" key="3">
    <source>
        <dbReference type="Proteomes" id="UP001153636"/>
    </source>
</evidence>
<evidence type="ECO:0000313" key="2">
    <source>
        <dbReference type="EMBL" id="CAH1115661.1"/>
    </source>
</evidence>
<dbReference type="OrthoDB" id="6807945at2759"/>
<reference evidence="2" key="1">
    <citation type="submission" date="2022-01" db="EMBL/GenBank/DDBJ databases">
        <authorList>
            <person name="King R."/>
        </authorList>
    </citation>
    <scope>NUCLEOTIDE SEQUENCE</scope>
</reference>
<dbReference type="EMBL" id="OV651821">
    <property type="protein sequence ID" value="CAH1115661.1"/>
    <property type="molecule type" value="Genomic_DNA"/>
</dbReference>
<accession>A0A9P0DC48</accession>